<dbReference type="GO" id="GO:0004407">
    <property type="term" value="F:histone deacetylase activity"/>
    <property type="evidence" value="ECO:0007669"/>
    <property type="project" value="InterPro"/>
</dbReference>
<dbReference type="Gene3D" id="3.40.800.20">
    <property type="entry name" value="Histone deacetylase domain"/>
    <property type="match status" value="1"/>
</dbReference>
<dbReference type="PRINTS" id="PR01271">
    <property type="entry name" value="HISDACETLASE"/>
</dbReference>
<name>A0A2H3CJZ3_ARMGA</name>
<dbReference type="InterPro" id="IPR023801">
    <property type="entry name" value="His_deacetylse_dom"/>
</dbReference>
<dbReference type="EMBL" id="KZ293707">
    <property type="protein sequence ID" value="PBK83401.1"/>
    <property type="molecule type" value="Genomic_DNA"/>
</dbReference>
<reference evidence="3" key="1">
    <citation type="journal article" date="2017" name="Nat. Ecol. Evol.">
        <title>Genome expansion and lineage-specific genetic innovations in the forest pathogenic fungi Armillaria.</title>
        <authorList>
            <person name="Sipos G."/>
            <person name="Prasanna A.N."/>
            <person name="Walter M.C."/>
            <person name="O'Connor E."/>
            <person name="Balint B."/>
            <person name="Krizsan K."/>
            <person name="Kiss B."/>
            <person name="Hess J."/>
            <person name="Varga T."/>
            <person name="Slot J."/>
            <person name="Riley R."/>
            <person name="Boka B."/>
            <person name="Rigling D."/>
            <person name="Barry K."/>
            <person name="Lee J."/>
            <person name="Mihaltcheva S."/>
            <person name="LaButti K."/>
            <person name="Lipzen A."/>
            <person name="Waldron R."/>
            <person name="Moloney N.M."/>
            <person name="Sperisen C."/>
            <person name="Kredics L."/>
            <person name="Vagvoelgyi C."/>
            <person name="Patrignani A."/>
            <person name="Fitzpatrick D."/>
            <person name="Nagy I."/>
            <person name="Doyle S."/>
            <person name="Anderson J.B."/>
            <person name="Grigoriev I.V."/>
            <person name="Gueldener U."/>
            <person name="Muensterkoetter M."/>
            <person name="Nagy L.G."/>
        </authorList>
    </citation>
    <scope>NUCLEOTIDE SEQUENCE [LARGE SCALE GENOMIC DNA]</scope>
    <source>
        <strain evidence="3">Ar21-2</strain>
    </source>
</reference>
<dbReference type="PANTHER" id="PTHR10625">
    <property type="entry name" value="HISTONE DEACETYLASE HDAC1-RELATED"/>
    <property type="match status" value="1"/>
</dbReference>
<dbReference type="GO" id="GO:0070210">
    <property type="term" value="C:Rpd3L-Expanded complex"/>
    <property type="evidence" value="ECO:0007669"/>
    <property type="project" value="TreeGrafter"/>
</dbReference>
<organism evidence="2 3">
    <name type="scientific">Armillaria gallica</name>
    <name type="common">Bulbous honey fungus</name>
    <name type="synonym">Armillaria bulbosa</name>
    <dbReference type="NCBI Taxonomy" id="47427"/>
    <lineage>
        <taxon>Eukaryota</taxon>
        <taxon>Fungi</taxon>
        <taxon>Dikarya</taxon>
        <taxon>Basidiomycota</taxon>
        <taxon>Agaricomycotina</taxon>
        <taxon>Agaricomycetes</taxon>
        <taxon>Agaricomycetidae</taxon>
        <taxon>Agaricales</taxon>
        <taxon>Marasmiineae</taxon>
        <taxon>Physalacriaceae</taxon>
        <taxon>Armillaria</taxon>
    </lineage>
</organism>
<dbReference type="STRING" id="47427.A0A2H3CJZ3"/>
<dbReference type="InterPro" id="IPR037138">
    <property type="entry name" value="His_deacetylse_dom_sf"/>
</dbReference>
<dbReference type="SUPFAM" id="SSF52768">
    <property type="entry name" value="Arginase/deacetylase"/>
    <property type="match status" value="1"/>
</dbReference>
<dbReference type="Proteomes" id="UP000217790">
    <property type="component" value="Unassembled WGS sequence"/>
</dbReference>
<dbReference type="PANTHER" id="PTHR10625:SF10">
    <property type="entry name" value="HISTONE DEACETYLASE HDAC1"/>
    <property type="match status" value="1"/>
</dbReference>
<sequence>MTCSFHKYGEYFPGTGTQEDEGRSKGKGYAVIVPLKDGITDESFKSIFEPVVDKILEVFQPNAVVLQCGVDSLSGDKLVPTQGKTSLEYSAEAGTQLKTSRGHGHMKPPFGPRYRLEDVASNKEDMNIKDGSLEQVRVNALEHLQDFNSAPSVGMYYVPRECLLEFLGFGKESNTQDKLDERLAQHMRFVCKLQESDTASFSSDDESWDFLVAVANLLEPPCPGIYLSISNCDYKQISPPIAISALIARTNPLSLLRPMATSGARKFVHMLLPRNSLYARFGPGTATGLTPSLSTMHLHRGEGAVSND</sequence>
<dbReference type="InterPro" id="IPR023696">
    <property type="entry name" value="Ureohydrolase_dom_sf"/>
</dbReference>
<dbReference type="GO" id="GO:0031507">
    <property type="term" value="P:heterochromatin formation"/>
    <property type="evidence" value="ECO:0007669"/>
    <property type="project" value="TreeGrafter"/>
</dbReference>
<evidence type="ECO:0000259" key="1">
    <source>
        <dbReference type="Pfam" id="PF00850"/>
    </source>
</evidence>
<proteinExistence type="predicted"/>
<gene>
    <name evidence="2" type="ORF">ARMGADRAFT_1089520</name>
</gene>
<keyword evidence="3" id="KW-1185">Reference proteome</keyword>
<dbReference type="InterPro" id="IPR003084">
    <property type="entry name" value="HDAC_I/II"/>
</dbReference>
<evidence type="ECO:0000313" key="2">
    <source>
        <dbReference type="EMBL" id="PBK83401.1"/>
    </source>
</evidence>
<dbReference type="Pfam" id="PF00850">
    <property type="entry name" value="Hist_deacetyl"/>
    <property type="match status" value="1"/>
</dbReference>
<dbReference type="AlphaFoldDB" id="A0A2H3CJZ3"/>
<accession>A0A2H3CJZ3</accession>
<protein>
    <recommendedName>
        <fullName evidence="1">Histone deacetylase domain-containing protein</fullName>
    </recommendedName>
</protein>
<feature type="domain" description="Histone deacetylase" evidence="1">
    <location>
        <begin position="1"/>
        <end position="82"/>
    </location>
</feature>
<evidence type="ECO:0000313" key="3">
    <source>
        <dbReference type="Proteomes" id="UP000217790"/>
    </source>
</evidence>
<dbReference type="InParanoid" id="A0A2H3CJZ3"/>